<organism evidence="2 3">
    <name type="scientific">Timema podura</name>
    <name type="common">Walking stick</name>
    <dbReference type="NCBI Taxonomy" id="61482"/>
    <lineage>
        <taxon>Eukaryota</taxon>
        <taxon>Metazoa</taxon>
        <taxon>Ecdysozoa</taxon>
        <taxon>Arthropoda</taxon>
        <taxon>Hexapoda</taxon>
        <taxon>Insecta</taxon>
        <taxon>Pterygota</taxon>
        <taxon>Neoptera</taxon>
        <taxon>Polyneoptera</taxon>
        <taxon>Phasmatodea</taxon>
        <taxon>Timematodea</taxon>
        <taxon>Timematoidea</taxon>
        <taxon>Timematidae</taxon>
        <taxon>Timema</taxon>
    </lineage>
</organism>
<evidence type="ECO:0000313" key="2">
    <source>
        <dbReference type="EMBL" id="CAG2058755.1"/>
    </source>
</evidence>
<dbReference type="InterPro" id="IPR016155">
    <property type="entry name" value="Mopterin_synth/thiamin_S_b"/>
</dbReference>
<dbReference type="CDD" id="cd00754">
    <property type="entry name" value="Ubl_MoaD"/>
    <property type="match status" value="1"/>
</dbReference>
<dbReference type="InterPro" id="IPR044672">
    <property type="entry name" value="MOCS2A"/>
</dbReference>
<comment type="caution">
    <text evidence="2">The sequence shown here is derived from an EMBL/GenBank/DDBJ whole genome shotgun (WGS) entry which is preliminary data.</text>
</comment>
<proteinExistence type="predicted"/>
<dbReference type="PANTHER" id="PTHR33359">
    <property type="entry name" value="MOLYBDOPTERIN SYNTHASE SULFUR CARRIER SUBUNIT"/>
    <property type="match status" value="1"/>
</dbReference>
<evidence type="ECO:0000256" key="1">
    <source>
        <dbReference type="ARBA" id="ARBA00022741"/>
    </source>
</evidence>
<dbReference type="InterPro" id="IPR003749">
    <property type="entry name" value="ThiS/MoaD-like"/>
</dbReference>
<dbReference type="PANTHER" id="PTHR33359:SF1">
    <property type="entry name" value="MOLYBDOPTERIN SYNTHASE SULFUR CARRIER SUBUNIT"/>
    <property type="match status" value="1"/>
</dbReference>
<evidence type="ECO:0008006" key="4">
    <source>
        <dbReference type="Google" id="ProtNLM"/>
    </source>
</evidence>
<gene>
    <name evidence="2" type="ORF">TPAB3V08_LOCUS5722</name>
</gene>
<dbReference type="Gene3D" id="3.10.20.30">
    <property type="match status" value="1"/>
</dbReference>
<reference evidence="2" key="1">
    <citation type="submission" date="2021-03" db="EMBL/GenBank/DDBJ databases">
        <authorList>
            <person name="Tran Van P."/>
        </authorList>
    </citation>
    <scope>NUCLEOTIDE SEQUENCE</scope>
</reference>
<dbReference type="EMBL" id="CAJPIN010007904">
    <property type="protein sequence ID" value="CAG2058755.1"/>
    <property type="molecule type" value="Genomic_DNA"/>
</dbReference>
<accession>A0ABN7NVQ8</accession>
<dbReference type="NCBIfam" id="TIGR01687">
    <property type="entry name" value="moaD_arch"/>
    <property type="match status" value="1"/>
</dbReference>
<dbReference type="Pfam" id="PF02597">
    <property type="entry name" value="ThiS"/>
    <property type="match status" value="1"/>
</dbReference>
<sequence>MTNNLKVPVKVLFFAKARELSGRKESELEIECSLTYECLLDTLVKEFSLELVENHLILAVNQEYKSAGHNIVLKAGDEIAVIPPLSGARCQALQNSIDPLVSGEVEKCRSIGGGVGEIPES</sequence>
<dbReference type="InterPro" id="IPR010038">
    <property type="entry name" value="MoaD_arc-typ"/>
</dbReference>
<dbReference type="Proteomes" id="UP001153148">
    <property type="component" value="Unassembled WGS sequence"/>
</dbReference>
<keyword evidence="1" id="KW-0547">Nucleotide-binding</keyword>
<dbReference type="SUPFAM" id="SSF54285">
    <property type="entry name" value="MoaD/ThiS"/>
    <property type="match status" value="1"/>
</dbReference>
<keyword evidence="3" id="KW-1185">Reference proteome</keyword>
<protein>
    <recommendedName>
        <fullName evidence="4">Molybdopterin synthase sulfur carrier subunit</fullName>
    </recommendedName>
</protein>
<name>A0ABN7NVQ8_TIMPD</name>
<dbReference type="InterPro" id="IPR012675">
    <property type="entry name" value="Beta-grasp_dom_sf"/>
</dbReference>
<evidence type="ECO:0000313" key="3">
    <source>
        <dbReference type="Proteomes" id="UP001153148"/>
    </source>
</evidence>